<feature type="compositionally biased region" description="Polar residues" evidence="1">
    <location>
        <begin position="15"/>
        <end position="31"/>
    </location>
</feature>
<gene>
    <name evidence="3" type="ORF">HPBE_LOCUS6669</name>
</gene>
<keyword evidence="4" id="KW-1185">Reference proteome</keyword>
<protein>
    <submittedName>
        <fullName evidence="5">Conserved plasma membrane protein</fullName>
    </submittedName>
</protein>
<keyword evidence="2" id="KW-1133">Transmembrane helix</keyword>
<dbReference type="AlphaFoldDB" id="A0A183FIE9"/>
<dbReference type="Proteomes" id="UP000050761">
    <property type="component" value="Unassembled WGS sequence"/>
</dbReference>
<evidence type="ECO:0000313" key="5">
    <source>
        <dbReference type="WBParaSite" id="HPBE_0000666801-mRNA-1"/>
    </source>
</evidence>
<keyword evidence="2" id="KW-0812">Transmembrane</keyword>
<reference evidence="3 4" key="1">
    <citation type="submission" date="2018-11" db="EMBL/GenBank/DDBJ databases">
        <authorList>
            <consortium name="Pathogen Informatics"/>
        </authorList>
    </citation>
    <scope>NUCLEOTIDE SEQUENCE [LARGE SCALE GENOMIC DNA]</scope>
</reference>
<dbReference type="WBParaSite" id="HPBE_0000666801-mRNA-1">
    <property type="protein sequence ID" value="HPBE_0000666801-mRNA-1"/>
    <property type="gene ID" value="HPBE_0000666801"/>
</dbReference>
<evidence type="ECO:0000313" key="4">
    <source>
        <dbReference type="Proteomes" id="UP000050761"/>
    </source>
</evidence>
<sequence>MRIYDDVAVSDRSRSPTSTVTTEMCASSPTSSIGTQCPIYENIADFAPLTYSGSRGVEGSGPRGSSSLEKNEPLNMDFINNIPPPPLTAGSSELDKSGSDYGTGRRQLRPLDMRPLSLPASERKRLERKSNHALLAVFVSTVICMTMFALAIWYYYSDIVKHLKSAINSL</sequence>
<feature type="transmembrane region" description="Helical" evidence="2">
    <location>
        <begin position="133"/>
        <end position="156"/>
    </location>
</feature>
<accession>A0A183FIE9</accession>
<name>A0A183FIE9_HELPZ</name>
<keyword evidence="2" id="KW-0472">Membrane</keyword>
<proteinExistence type="predicted"/>
<organism evidence="4 5">
    <name type="scientific">Heligmosomoides polygyrus</name>
    <name type="common">Parasitic roundworm</name>
    <dbReference type="NCBI Taxonomy" id="6339"/>
    <lineage>
        <taxon>Eukaryota</taxon>
        <taxon>Metazoa</taxon>
        <taxon>Ecdysozoa</taxon>
        <taxon>Nematoda</taxon>
        <taxon>Chromadorea</taxon>
        <taxon>Rhabditida</taxon>
        <taxon>Rhabditina</taxon>
        <taxon>Rhabditomorpha</taxon>
        <taxon>Strongyloidea</taxon>
        <taxon>Heligmosomidae</taxon>
        <taxon>Heligmosomoides</taxon>
    </lineage>
</organism>
<evidence type="ECO:0000256" key="1">
    <source>
        <dbReference type="SAM" id="MobiDB-lite"/>
    </source>
</evidence>
<evidence type="ECO:0000256" key="2">
    <source>
        <dbReference type="SAM" id="Phobius"/>
    </source>
</evidence>
<reference evidence="5" key="2">
    <citation type="submission" date="2019-09" db="UniProtKB">
        <authorList>
            <consortium name="WormBaseParasite"/>
        </authorList>
    </citation>
    <scope>IDENTIFICATION</scope>
</reference>
<feature type="region of interest" description="Disordered" evidence="1">
    <location>
        <begin position="55"/>
        <end position="116"/>
    </location>
</feature>
<dbReference type="EMBL" id="UZAH01025715">
    <property type="protein sequence ID" value="VDO69237.1"/>
    <property type="molecule type" value="Genomic_DNA"/>
</dbReference>
<evidence type="ECO:0000313" key="3">
    <source>
        <dbReference type="EMBL" id="VDO69237.1"/>
    </source>
</evidence>
<dbReference type="OrthoDB" id="5804688at2759"/>
<feature type="region of interest" description="Disordered" evidence="1">
    <location>
        <begin position="1"/>
        <end position="31"/>
    </location>
</feature>
<accession>A0A3P7Y8V7</accession>